<accession>A0ABT1CM75</accession>
<sequence length="823" mass="91483">MDYPKNATVKDPDTWRRALEVAGLGVWDWDLRTNVTQYSESWCQMLGYRRKELPAKEDLFLLLVHPEDRARAIESGDRHLAGKCDSIETELRLQHKNGRWVWVLDRGAIVERDQDGRPTRVMGVQTDITQQKEAERDASLTNERFKLALAASETGIWHFDVGREGSFWDAKTCEIFGLESRSREIDSHTWESFLHPEDKLDAERQHMAAIYKNEVVKIPYRIVRKDGEVRHVETLAKSLQSQGSAGYLVGTIRDVTEEIRAARALYAEKERYQITLGAISDSVISTDVSGVINFANPSALGMLSVDHDALIGSNIFRLFRNDAAIQSVDLDCGDDFKNGVTLEIYSELYRCKSRPILSASGESCGNVYTFQNISEETRRQQQLAYAAHHDALSGLYNRIAFDGALEKAIANVATTAFAILYLDLDHFKALNDFAGHAAGDEALKAIAASVADILPEKAIFARLGGDEFAILVFGTEREELKRIAGDTIAAVQAIDLGYRVGGPRLGCSIGITIVSDPFISASDALAQSDDACYAAKSSGRNRVSFFSEGKSRATSGLSAAREVADLTEALEENRLILFGQEIQSIEHSGQQCGRLEILARLRARDGRIVGPDGFIPAAERFGMAPVLDRWIFRKALADHGPLLKKLDLKIGFNLSAQTLSDPSLWSFIHDAAREYGTELSQIAFEITETAAVTSFETASRFVRRARDHGCMVSLDDFGSGLCSFDYLRRFPINCIKIDGAFVEKIVDSTVDRAIIAAVVELARNLGFNVVAEKIENEDIITQLRKLGVTHGQGFHLHRPEPLDDYVTRRLGSTERPQQERRIA</sequence>
<dbReference type="SMART" id="SM00091">
    <property type="entry name" value="PAS"/>
    <property type="match status" value="3"/>
</dbReference>
<dbReference type="SMART" id="SM00052">
    <property type="entry name" value="EAL"/>
    <property type="match status" value="1"/>
</dbReference>
<dbReference type="Proteomes" id="UP001320715">
    <property type="component" value="Unassembled WGS sequence"/>
</dbReference>
<evidence type="ECO:0000259" key="4">
    <source>
        <dbReference type="PROSITE" id="PS50887"/>
    </source>
</evidence>
<dbReference type="SUPFAM" id="SSF141868">
    <property type="entry name" value="EAL domain-like"/>
    <property type="match status" value="1"/>
</dbReference>
<dbReference type="Gene3D" id="2.10.70.100">
    <property type="match status" value="1"/>
</dbReference>
<evidence type="ECO:0000313" key="6">
    <source>
        <dbReference type="Proteomes" id="UP001320715"/>
    </source>
</evidence>
<feature type="domain" description="EAL" evidence="3">
    <location>
        <begin position="559"/>
        <end position="813"/>
    </location>
</feature>
<feature type="domain" description="PAS" evidence="1">
    <location>
        <begin position="268"/>
        <end position="322"/>
    </location>
</feature>
<evidence type="ECO:0000259" key="1">
    <source>
        <dbReference type="PROSITE" id="PS50112"/>
    </source>
</evidence>
<feature type="domain" description="GGDEF" evidence="4">
    <location>
        <begin position="415"/>
        <end position="548"/>
    </location>
</feature>
<dbReference type="PROSITE" id="PS50112">
    <property type="entry name" value="PAS"/>
    <property type="match status" value="2"/>
</dbReference>
<dbReference type="Gene3D" id="3.30.70.270">
    <property type="match status" value="1"/>
</dbReference>
<proteinExistence type="predicted"/>
<dbReference type="Gene3D" id="3.20.20.450">
    <property type="entry name" value="EAL domain"/>
    <property type="match status" value="1"/>
</dbReference>
<dbReference type="NCBIfam" id="TIGR00229">
    <property type="entry name" value="sensory_box"/>
    <property type="match status" value="2"/>
</dbReference>
<comment type="caution">
    <text evidence="5">The sequence shown here is derived from an EMBL/GenBank/DDBJ whole genome shotgun (WGS) entry which is preliminary data.</text>
</comment>
<dbReference type="InterPro" id="IPR001610">
    <property type="entry name" value="PAC"/>
</dbReference>
<dbReference type="PANTHER" id="PTHR44757:SF4">
    <property type="entry name" value="DIGUANYLATE CYCLASE DGCE-RELATED"/>
    <property type="match status" value="1"/>
</dbReference>
<dbReference type="InterPro" id="IPR001633">
    <property type="entry name" value="EAL_dom"/>
</dbReference>
<dbReference type="Pfam" id="PF13426">
    <property type="entry name" value="PAS_9"/>
    <property type="match status" value="1"/>
</dbReference>
<dbReference type="EMBL" id="JAAAML010000001">
    <property type="protein sequence ID" value="MCO6407279.1"/>
    <property type="molecule type" value="Genomic_DNA"/>
</dbReference>
<keyword evidence="6" id="KW-1185">Reference proteome</keyword>
<feature type="domain" description="PAC" evidence="2">
    <location>
        <begin position="87"/>
        <end position="140"/>
    </location>
</feature>
<dbReference type="Pfam" id="PF00563">
    <property type="entry name" value="EAL"/>
    <property type="match status" value="1"/>
</dbReference>
<dbReference type="SMART" id="SM00086">
    <property type="entry name" value="PAC"/>
    <property type="match status" value="2"/>
</dbReference>
<dbReference type="SUPFAM" id="SSF55073">
    <property type="entry name" value="Nucleotide cyclase"/>
    <property type="match status" value="1"/>
</dbReference>
<dbReference type="Pfam" id="PF08447">
    <property type="entry name" value="PAS_3"/>
    <property type="match status" value="2"/>
</dbReference>
<dbReference type="InterPro" id="IPR000700">
    <property type="entry name" value="PAS-assoc_C"/>
</dbReference>
<dbReference type="InterPro" id="IPR000160">
    <property type="entry name" value="GGDEF_dom"/>
</dbReference>
<dbReference type="Gene3D" id="3.30.450.20">
    <property type="entry name" value="PAS domain"/>
    <property type="match status" value="3"/>
</dbReference>
<dbReference type="InterPro" id="IPR013655">
    <property type="entry name" value="PAS_fold_3"/>
</dbReference>
<gene>
    <name evidence="5" type="ORF">GTW23_03755</name>
</gene>
<dbReference type="CDD" id="cd01949">
    <property type="entry name" value="GGDEF"/>
    <property type="match status" value="1"/>
</dbReference>
<feature type="domain" description="PAS" evidence="1">
    <location>
        <begin position="11"/>
        <end position="83"/>
    </location>
</feature>
<evidence type="ECO:0000259" key="2">
    <source>
        <dbReference type="PROSITE" id="PS50113"/>
    </source>
</evidence>
<protein>
    <submittedName>
        <fullName evidence="5">EAL domain-containing protein</fullName>
    </submittedName>
</protein>
<dbReference type="InterPro" id="IPR043128">
    <property type="entry name" value="Rev_trsase/Diguanyl_cyclase"/>
</dbReference>
<dbReference type="PANTHER" id="PTHR44757">
    <property type="entry name" value="DIGUANYLATE CYCLASE DGCP"/>
    <property type="match status" value="1"/>
</dbReference>
<dbReference type="PROSITE" id="PS50887">
    <property type="entry name" value="GGDEF"/>
    <property type="match status" value="1"/>
</dbReference>
<dbReference type="CDD" id="cd00130">
    <property type="entry name" value="PAS"/>
    <property type="match status" value="3"/>
</dbReference>
<dbReference type="InterPro" id="IPR029787">
    <property type="entry name" value="Nucleotide_cyclase"/>
</dbReference>
<evidence type="ECO:0000259" key="3">
    <source>
        <dbReference type="PROSITE" id="PS50883"/>
    </source>
</evidence>
<dbReference type="InterPro" id="IPR035965">
    <property type="entry name" value="PAS-like_dom_sf"/>
</dbReference>
<feature type="domain" description="PAC" evidence="2">
    <location>
        <begin position="216"/>
        <end position="267"/>
    </location>
</feature>
<dbReference type="InterPro" id="IPR052155">
    <property type="entry name" value="Biofilm_reg_signaling"/>
</dbReference>
<dbReference type="PROSITE" id="PS50883">
    <property type="entry name" value="EAL"/>
    <property type="match status" value="1"/>
</dbReference>
<dbReference type="PROSITE" id="PS50113">
    <property type="entry name" value="PAC"/>
    <property type="match status" value="2"/>
</dbReference>
<dbReference type="SMART" id="SM00267">
    <property type="entry name" value="GGDEF"/>
    <property type="match status" value="1"/>
</dbReference>
<dbReference type="SUPFAM" id="SSF55785">
    <property type="entry name" value="PYP-like sensor domain (PAS domain)"/>
    <property type="match status" value="3"/>
</dbReference>
<dbReference type="InterPro" id="IPR035919">
    <property type="entry name" value="EAL_sf"/>
</dbReference>
<dbReference type="NCBIfam" id="TIGR00254">
    <property type="entry name" value="GGDEF"/>
    <property type="match status" value="1"/>
</dbReference>
<evidence type="ECO:0000313" key="5">
    <source>
        <dbReference type="EMBL" id="MCO6407279.1"/>
    </source>
</evidence>
<reference evidence="5 6" key="1">
    <citation type="submission" date="2020-01" db="EMBL/GenBank/DDBJ databases">
        <title>Genomes of bacteria type strains.</title>
        <authorList>
            <person name="Chen J."/>
            <person name="Zhu S."/>
            <person name="Yang J."/>
        </authorList>
    </citation>
    <scope>NUCLEOTIDE SEQUENCE [LARGE SCALE GENOMIC DNA]</scope>
    <source>
        <strain evidence="5 6">DSM 16655</strain>
    </source>
</reference>
<name>A0ABT1CM75_9HYPH</name>
<dbReference type="InterPro" id="IPR000014">
    <property type="entry name" value="PAS"/>
</dbReference>
<dbReference type="Pfam" id="PF00990">
    <property type="entry name" value="GGDEF"/>
    <property type="match status" value="1"/>
</dbReference>
<dbReference type="RefSeq" id="WP_252914670.1">
    <property type="nucleotide sequence ID" value="NZ_JAAAML010000001.1"/>
</dbReference>
<dbReference type="CDD" id="cd01948">
    <property type="entry name" value="EAL"/>
    <property type="match status" value="1"/>
</dbReference>
<organism evidence="5 6">
    <name type="scientific">Hoeflea alexandrii</name>
    <dbReference type="NCBI Taxonomy" id="288436"/>
    <lineage>
        <taxon>Bacteria</taxon>
        <taxon>Pseudomonadati</taxon>
        <taxon>Pseudomonadota</taxon>
        <taxon>Alphaproteobacteria</taxon>
        <taxon>Hyphomicrobiales</taxon>
        <taxon>Rhizobiaceae</taxon>
        <taxon>Hoeflea</taxon>
    </lineage>
</organism>